<keyword evidence="3" id="KW-0540">Nuclease</keyword>
<evidence type="ECO:0000313" key="12">
    <source>
        <dbReference type="Proteomes" id="UP000507470"/>
    </source>
</evidence>
<dbReference type="FunFam" id="3.30.70.270:FF:000020">
    <property type="entry name" value="Transposon Tf2-6 polyprotein-like Protein"/>
    <property type="match status" value="1"/>
</dbReference>
<dbReference type="GO" id="GO:0015074">
    <property type="term" value="P:DNA integration"/>
    <property type="evidence" value="ECO:0007669"/>
    <property type="project" value="UniProtKB-KW"/>
</dbReference>
<dbReference type="AlphaFoldDB" id="A0A6J8B998"/>
<evidence type="ECO:0000256" key="4">
    <source>
        <dbReference type="ARBA" id="ARBA00022759"/>
    </source>
</evidence>
<dbReference type="CDD" id="cd00303">
    <property type="entry name" value="retropepsin_like"/>
    <property type="match status" value="1"/>
</dbReference>
<evidence type="ECO:0000256" key="3">
    <source>
        <dbReference type="ARBA" id="ARBA00022722"/>
    </source>
</evidence>
<dbReference type="InterPro" id="IPR001969">
    <property type="entry name" value="Aspartic_peptidase_AS"/>
</dbReference>
<keyword evidence="4" id="KW-0255">Endonuclease</keyword>
<keyword evidence="1" id="KW-0808">Transferase</keyword>
<organism evidence="11 12">
    <name type="scientific">Mytilus coruscus</name>
    <name type="common">Sea mussel</name>
    <dbReference type="NCBI Taxonomy" id="42192"/>
    <lineage>
        <taxon>Eukaryota</taxon>
        <taxon>Metazoa</taxon>
        <taxon>Spiralia</taxon>
        <taxon>Lophotrochozoa</taxon>
        <taxon>Mollusca</taxon>
        <taxon>Bivalvia</taxon>
        <taxon>Autobranchia</taxon>
        <taxon>Pteriomorphia</taxon>
        <taxon>Mytilida</taxon>
        <taxon>Mytiloidea</taxon>
        <taxon>Mytilidae</taxon>
        <taxon>Mytilinae</taxon>
        <taxon>Mytilus</taxon>
    </lineage>
</organism>
<evidence type="ECO:0000256" key="6">
    <source>
        <dbReference type="ARBA" id="ARBA00022842"/>
    </source>
</evidence>
<proteinExistence type="predicted"/>
<dbReference type="Pfam" id="PF17919">
    <property type="entry name" value="RT_RNaseH_2"/>
    <property type="match status" value="1"/>
</dbReference>
<gene>
    <name evidence="11" type="ORF">MCOR_14734</name>
</gene>
<dbReference type="PROSITE" id="PS00141">
    <property type="entry name" value="ASP_PROTEASE"/>
    <property type="match status" value="1"/>
</dbReference>
<keyword evidence="5" id="KW-0378">Hydrolase</keyword>
<dbReference type="GO" id="GO:0006508">
    <property type="term" value="P:proteolysis"/>
    <property type="evidence" value="ECO:0007669"/>
    <property type="project" value="InterPro"/>
</dbReference>
<dbReference type="SUPFAM" id="SSF56672">
    <property type="entry name" value="DNA/RNA polymerases"/>
    <property type="match status" value="2"/>
</dbReference>
<evidence type="ECO:0000256" key="5">
    <source>
        <dbReference type="ARBA" id="ARBA00022801"/>
    </source>
</evidence>
<keyword evidence="6" id="KW-0460">Magnesium</keyword>
<dbReference type="PANTHER" id="PTHR37984">
    <property type="entry name" value="PROTEIN CBG26694"/>
    <property type="match status" value="1"/>
</dbReference>
<dbReference type="Pfam" id="PF13975">
    <property type="entry name" value="gag-asp_proteas"/>
    <property type="match status" value="1"/>
</dbReference>
<dbReference type="PROSITE" id="PS50175">
    <property type="entry name" value="ASP_PROT_RETROV"/>
    <property type="match status" value="1"/>
</dbReference>
<dbReference type="PANTHER" id="PTHR37984:SF5">
    <property type="entry name" value="PROTEIN NYNRIN-LIKE"/>
    <property type="match status" value="1"/>
</dbReference>
<keyword evidence="9" id="KW-0511">Multifunctional enzyme</keyword>
<dbReference type="InterPro" id="IPR043128">
    <property type="entry name" value="Rev_trsase/Diguanyl_cyclase"/>
</dbReference>
<dbReference type="InterPro" id="IPR021109">
    <property type="entry name" value="Peptidase_aspartic_dom_sf"/>
</dbReference>
<evidence type="ECO:0000256" key="9">
    <source>
        <dbReference type="ARBA" id="ARBA00023268"/>
    </source>
</evidence>
<dbReference type="Gene3D" id="3.10.10.10">
    <property type="entry name" value="HIV Type 1 Reverse Transcriptase, subunit A, domain 1"/>
    <property type="match status" value="1"/>
</dbReference>
<name>A0A6J8B998_MYTCO</name>
<reference evidence="11 12" key="1">
    <citation type="submission" date="2020-06" db="EMBL/GenBank/DDBJ databases">
        <authorList>
            <person name="Li R."/>
            <person name="Bekaert M."/>
        </authorList>
    </citation>
    <scope>NUCLEOTIDE SEQUENCE [LARGE SCALE GENOMIC DNA]</scope>
    <source>
        <strain evidence="12">wild</strain>
    </source>
</reference>
<dbReference type="EMBL" id="CACVKT020002575">
    <property type="protein sequence ID" value="CAC5378547.1"/>
    <property type="molecule type" value="Genomic_DNA"/>
</dbReference>
<dbReference type="InterPro" id="IPR043502">
    <property type="entry name" value="DNA/RNA_pol_sf"/>
</dbReference>
<feature type="domain" description="Peptidase A2" evidence="10">
    <location>
        <begin position="1"/>
        <end position="79"/>
    </location>
</feature>
<sequence length="471" mass="51819">MLVDTGSAVTLISKNVYEKLGEIKPKLTEVSTILTTADGEPMKVMGASNLLLQLNNHGFIHSAIVADLGDIAGILGLDFLSKYEVTISASQGTLTFPNFTVKLLIDSDVQATCARVQLADTVQVPGRAKMIVREKIDADLTGNVDSILEPIDGFQGEKHVLIPKSVVQTSDTEVVFSILNPTPHAVILKRNLTVASLQPIKEIMEENFQQPTSSTEKSVKIPEHLQALTENVSDNLTFSQRSDIGKAISEYADVFVGPDGKLGRTDLVEHSILTETDRPVKVLPRRLPISQREVAAAEIDKMLKNDIIEPSHSPYSAPIVLDEVKYLGHVVSADGIKCDPEKINSVKNWPVPESVSDVRSFLGIASYYRKFIDKFSTIAFPLTQLTCKDKRFIWTDECQESFVTLKNALISTKVLAYPMRTDKFIIDTDASNFGMGAVLSQVQNGEERVIAYGVRPFLGLKGDTVRLIENF</sequence>
<dbReference type="GO" id="GO:0004190">
    <property type="term" value="F:aspartic-type endopeptidase activity"/>
    <property type="evidence" value="ECO:0007669"/>
    <property type="project" value="InterPro"/>
</dbReference>
<protein>
    <recommendedName>
        <fullName evidence="10">Peptidase A2 domain-containing protein</fullName>
    </recommendedName>
</protein>
<dbReference type="InterPro" id="IPR050951">
    <property type="entry name" value="Retrovirus_Pol_polyprotein"/>
</dbReference>
<dbReference type="Gene3D" id="2.40.70.10">
    <property type="entry name" value="Acid Proteases"/>
    <property type="match status" value="1"/>
</dbReference>
<keyword evidence="8" id="KW-0229">DNA integration</keyword>
<evidence type="ECO:0000259" key="10">
    <source>
        <dbReference type="PROSITE" id="PS50175"/>
    </source>
</evidence>
<dbReference type="Gene3D" id="3.30.70.270">
    <property type="match status" value="1"/>
</dbReference>
<keyword evidence="2" id="KW-0548">Nucleotidyltransferase</keyword>
<dbReference type="OrthoDB" id="6157736at2759"/>
<dbReference type="InterPro" id="IPR041577">
    <property type="entry name" value="RT_RNaseH_2"/>
</dbReference>
<evidence type="ECO:0000313" key="11">
    <source>
        <dbReference type="EMBL" id="CAC5378547.1"/>
    </source>
</evidence>
<evidence type="ECO:0000256" key="8">
    <source>
        <dbReference type="ARBA" id="ARBA00022908"/>
    </source>
</evidence>
<dbReference type="SUPFAM" id="SSF50630">
    <property type="entry name" value="Acid proteases"/>
    <property type="match status" value="1"/>
</dbReference>
<dbReference type="Proteomes" id="UP000507470">
    <property type="component" value="Unassembled WGS sequence"/>
</dbReference>
<evidence type="ECO:0000256" key="1">
    <source>
        <dbReference type="ARBA" id="ARBA00022679"/>
    </source>
</evidence>
<keyword evidence="7" id="KW-0694">RNA-binding</keyword>
<accession>A0A6J8B998</accession>
<evidence type="ECO:0000256" key="7">
    <source>
        <dbReference type="ARBA" id="ARBA00022884"/>
    </source>
</evidence>
<evidence type="ECO:0000256" key="2">
    <source>
        <dbReference type="ARBA" id="ARBA00022695"/>
    </source>
</evidence>
<dbReference type="InterPro" id="IPR001995">
    <property type="entry name" value="Peptidase_A2_cat"/>
</dbReference>
<keyword evidence="12" id="KW-1185">Reference proteome</keyword>
<dbReference type="GO" id="GO:0003723">
    <property type="term" value="F:RNA binding"/>
    <property type="evidence" value="ECO:0007669"/>
    <property type="project" value="UniProtKB-KW"/>
</dbReference>